<dbReference type="GO" id="GO:0005524">
    <property type="term" value="F:ATP binding"/>
    <property type="evidence" value="ECO:0007669"/>
    <property type="project" value="InterPro"/>
</dbReference>
<evidence type="ECO:0000313" key="3">
    <source>
        <dbReference type="Proteomes" id="UP000033531"/>
    </source>
</evidence>
<sequence length="404" mass="46563">MTLKKNDFNKYMSTKGYDYLPEVKLNESKSNTLFVGSSIMGHMDLLDDNNCFKYVTEQRIFTSKRFSDIGKYPLATPFEVMLSIICQEHGGFSSSLSDILSFLIDKIKLAKDRIIFLAPKSSEIMSEIVSIGISDNNIINWEKDLPLYLNDNNKGTYVKLFYPYNNGLMPIGTIGIIKKNSNEFIDSALFLERLSFMEAGKNDWFEDRYFENAIKYLKKSFSIKESRILAINIRAFLILYEDGLRIENNSAGYILKKMLRVMLSELDILNISTIKINSIISFSSKDLELLGYSVSQVTREILFKDLIREINKYNTNQIRALNKLNKINGKGKITSDNLLKLHEENGLSIATTKKWASDNGIALPMNIFDKNNKFWLRNELYKFSNDKNNVDPRKTLYLAGRKRL</sequence>
<comment type="caution">
    <text evidence="2">The sequence shown here is derived from an EMBL/GenBank/DDBJ whole genome shotgun (WGS) entry which is preliminary data.</text>
</comment>
<organism evidence="2 3">
    <name type="scientific">Lactobacillus melliventris</name>
    <dbReference type="NCBI Taxonomy" id="1218507"/>
    <lineage>
        <taxon>Bacteria</taxon>
        <taxon>Bacillati</taxon>
        <taxon>Bacillota</taxon>
        <taxon>Bacilli</taxon>
        <taxon>Lactobacillales</taxon>
        <taxon>Lactobacillaceae</taxon>
        <taxon>Lactobacillus</taxon>
    </lineage>
</organism>
<dbReference type="RefSeq" id="WP_046324366.1">
    <property type="nucleotide sequence ID" value="NZ_JBHTMT010000008.1"/>
</dbReference>
<protein>
    <recommendedName>
        <fullName evidence="1">Alanyl-tRNA synthetase class IIc N-terminal domain-containing protein</fullName>
    </recommendedName>
</protein>
<dbReference type="AlphaFoldDB" id="A0A0F4LEU4"/>
<accession>A0A0F4LEU4</accession>
<gene>
    <name evidence="2" type="ORF">JF74_03950</name>
</gene>
<dbReference type="Proteomes" id="UP000033531">
    <property type="component" value="Unassembled WGS sequence"/>
</dbReference>
<dbReference type="SUPFAM" id="SSF101353">
    <property type="entry name" value="Putative anticodon-binding domain of alanyl-tRNA synthetase (AlaRS)"/>
    <property type="match status" value="1"/>
</dbReference>
<evidence type="ECO:0000259" key="1">
    <source>
        <dbReference type="Pfam" id="PF01411"/>
    </source>
</evidence>
<dbReference type="OrthoDB" id="2986175at2"/>
<dbReference type="InterPro" id="IPR018162">
    <property type="entry name" value="Ala-tRNA-ligase_IIc_anticod-bd"/>
</dbReference>
<name>A0A0F4LEU4_9LACO</name>
<dbReference type="Pfam" id="PF01411">
    <property type="entry name" value="tRNA-synt_2c"/>
    <property type="match status" value="1"/>
</dbReference>
<dbReference type="EMBL" id="JXLI01000008">
    <property type="protein sequence ID" value="KJY57372.1"/>
    <property type="molecule type" value="Genomic_DNA"/>
</dbReference>
<dbReference type="HOGENOM" id="CLU_681127_0_0_9"/>
<feature type="domain" description="Alanyl-tRNA synthetase class IIc N-terminal" evidence="1">
    <location>
        <begin position="208"/>
        <end position="371"/>
    </location>
</feature>
<reference evidence="2 3" key="1">
    <citation type="submission" date="2015-01" db="EMBL/GenBank/DDBJ databases">
        <title>Comparative genomics of the lactic acid bacteria isolated from the honey bee gut.</title>
        <authorList>
            <person name="Ellegaard K.M."/>
            <person name="Tamarit D."/>
            <person name="Javelind E."/>
            <person name="Olofsson T."/>
            <person name="Andersson S.G."/>
            <person name="Vasquez A."/>
        </authorList>
    </citation>
    <scope>NUCLEOTIDE SEQUENCE [LARGE SCALE GENOMIC DNA]</scope>
    <source>
        <strain evidence="2 3">Hma8</strain>
    </source>
</reference>
<dbReference type="PATRIC" id="fig|1218507.3.peg.562"/>
<proteinExistence type="predicted"/>
<dbReference type="GO" id="GO:0004813">
    <property type="term" value="F:alanine-tRNA ligase activity"/>
    <property type="evidence" value="ECO:0007669"/>
    <property type="project" value="InterPro"/>
</dbReference>
<evidence type="ECO:0000313" key="2">
    <source>
        <dbReference type="EMBL" id="KJY57372.1"/>
    </source>
</evidence>
<dbReference type="InterPro" id="IPR018164">
    <property type="entry name" value="Ala-tRNA-synth_IIc_N"/>
</dbReference>
<dbReference type="GO" id="GO:0006419">
    <property type="term" value="P:alanyl-tRNA aminoacylation"/>
    <property type="evidence" value="ECO:0007669"/>
    <property type="project" value="InterPro"/>
</dbReference>
<dbReference type="STRING" id="1218507.JF74_03950"/>
<dbReference type="GO" id="GO:0005737">
    <property type="term" value="C:cytoplasm"/>
    <property type="evidence" value="ECO:0007669"/>
    <property type="project" value="InterPro"/>
</dbReference>